<sequence length="211" mass="22854">MPKAVAGTAFIPAVTEAAQGVCRANQALLDFMLRHQPAAVATLDMDATLIETHKRDALHCSKGFKAYQPLNCWWAEQGAMLYSEFRNGSCPPGTSRWLRARCGESEEVHSVMKSDLAGGQMPSGLIGANAAWWALMLVAHNLNTAMKRLVLGKEWTTKRMKALRLRLIGLPGRVVRHARTLIIRLGAGAEALATIVNARQTIRALACGPAG</sequence>
<reference evidence="2" key="1">
    <citation type="journal article" date="2020" name="mSystems">
        <title>Genome- and Community-Level Interaction Insights into Carbon Utilization and Element Cycling Functions of Hydrothermarchaeota in Hydrothermal Sediment.</title>
        <authorList>
            <person name="Zhou Z."/>
            <person name="Liu Y."/>
            <person name="Xu W."/>
            <person name="Pan J."/>
            <person name="Luo Z.H."/>
            <person name="Li M."/>
        </authorList>
    </citation>
    <scope>NUCLEOTIDE SEQUENCE</scope>
    <source>
        <strain evidence="2">SpSt-997</strain>
    </source>
</reference>
<evidence type="ECO:0000313" key="2">
    <source>
        <dbReference type="EMBL" id="HGC43754.1"/>
    </source>
</evidence>
<proteinExistence type="predicted"/>
<dbReference type="InterPro" id="IPR025668">
    <property type="entry name" value="Tnp_DDE_dom"/>
</dbReference>
<protein>
    <recommendedName>
        <fullName evidence="1">Transposase DDE domain-containing protein</fullName>
    </recommendedName>
</protein>
<accession>A0A8J4M6V0</accession>
<comment type="caution">
    <text evidence="2">The sequence shown here is derived from an EMBL/GenBank/DDBJ whole genome shotgun (WGS) entry which is preliminary data.</text>
</comment>
<feature type="domain" description="Transposase DDE" evidence="1">
    <location>
        <begin position="103"/>
        <end position="204"/>
    </location>
</feature>
<evidence type="ECO:0000259" key="1">
    <source>
        <dbReference type="Pfam" id="PF13701"/>
    </source>
</evidence>
<dbReference type="AlphaFoldDB" id="A0A8J4M6V0"/>
<dbReference type="Pfam" id="PF13701">
    <property type="entry name" value="DDE_Tnp_1_4"/>
    <property type="match status" value="1"/>
</dbReference>
<gene>
    <name evidence="2" type="ORF">ENY07_11125</name>
</gene>
<organism evidence="2">
    <name type="scientific">Acidicaldus sp</name>
    <dbReference type="NCBI Taxonomy" id="1872105"/>
    <lineage>
        <taxon>Bacteria</taxon>
        <taxon>Pseudomonadati</taxon>
        <taxon>Pseudomonadota</taxon>
        <taxon>Alphaproteobacteria</taxon>
        <taxon>Acetobacterales</taxon>
        <taxon>Acetobacteraceae</taxon>
        <taxon>Acidicaldus</taxon>
    </lineage>
</organism>
<dbReference type="EMBL" id="DTQM01000213">
    <property type="protein sequence ID" value="HGC43754.1"/>
    <property type="molecule type" value="Genomic_DNA"/>
</dbReference>
<name>A0A8J4M6V0_9PROT</name>